<organism evidence="8 9">
    <name type="scientific">Hesseltinella vesiculosa</name>
    <dbReference type="NCBI Taxonomy" id="101127"/>
    <lineage>
        <taxon>Eukaryota</taxon>
        <taxon>Fungi</taxon>
        <taxon>Fungi incertae sedis</taxon>
        <taxon>Mucoromycota</taxon>
        <taxon>Mucoromycotina</taxon>
        <taxon>Mucoromycetes</taxon>
        <taxon>Mucorales</taxon>
        <taxon>Cunninghamellaceae</taxon>
        <taxon>Hesseltinella</taxon>
    </lineage>
</organism>
<dbReference type="InterPro" id="IPR016901">
    <property type="entry name" value="APC10/Doc1"/>
</dbReference>
<keyword evidence="2" id="KW-0132">Cell division</keyword>
<dbReference type="GO" id="GO:0051301">
    <property type="term" value="P:cell division"/>
    <property type="evidence" value="ECO:0007669"/>
    <property type="project" value="UniProtKB-KW"/>
</dbReference>
<proteinExistence type="inferred from homology"/>
<dbReference type="SMART" id="SM01337">
    <property type="entry name" value="APC10"/>
    <property type="match status" value="1"/>
</dbReference>
<name>A0A1X2GXG1_9FUNG</name>
<evidence type="ECO:0000256" key="4">
    <source>
        <dbReference type="ARBA" id="ARBA00022786"/>
    </source>
</evidence>
<gene>
    <name evidence="8" type="ORF">DM01DRAFT_299809</name>
</gene>
<evidence type="ECO:0000256" key="6">
    <source>
        <dbReference type="SAM" id="MobiDB-lite"/>
    </source>
</evidence>
<dbReference type="OrthoDB" id="24948at2759"/>
<dbReference type="PROSITE" id="PS51284">
    <property type="entry name" value="DOC"/>
    <property type="match status" value="1"/>
</dbReference>
<evidence type="ECO:0000313" key="8">
    <source>
        <dbReference type="EMBL" id="ORX62768.1"/>
    </source>
</evidence>
<reference evidence="8 9" key="1">
    <citation type="submission" date="2016-07" db="EMBL/GenBank/DDBJ databases">
        <title>Pervasive Adenine N6-methylation of Active Genes in Fungi.</title>
        <authorList>
            <consortium name="DOE Joint Genome Institute"/>
            <person name="Mondo S.J."/>
            <person name="Dannebaum R.O."/>
            <person name="Kuo R.C."/>
            <person name="Labutti K."/>
            <person name="Haridas S."/>
            <person name="Kuo A."/>
            <person name="Salamov A."/>
            <person name="Ahrendt S.R."/>
            <person name="Lipzen A."/>
            <person name="Sullivan W."/>
            <person name="Andreopoulos W.B."/>
            <person name="Clum A."/>
            <person name="Lindquist E."/>
            <person name="Daum C."/>
            <person name="Ramamoorthy G.K."/>
            <person name="Gryganskyi A."/>
            <person name="Culley D."/>
            <person name="Magnuson J.K."/>
            <person name="James T.Y."/>
            <person name="O'Malley M.A."/>
            <person name="Stajich J.E."/>
            <person name="Spatafora J.W."/>
            <person name="Visel A."/>
            <person name="Grigoriev I.V."/>
        </authorList>
    </citation>
    <scope>NUCLEOTIDE SEQUENCE [LARGE SCALE GENOMIC DNA]</scope>
    <source>
        <strain evidence="8 9">NRRL 3301</strain>
    </source>
</reference>
<dbReference type="AlphaFoldDB" id="A0A1X2GXG1"/>
<comment type="similarity">
    <text evidence="1">Belongs to the APC10 family.</text>
</comment>
<feature type="domain" description="DOC" evidence="7">
    <location>
        <begin position="154"/>
        <end position="341"/>
    </location>
</feature>
<keyword evidence="3" id="KW-0498">Mitosis</keyword>
<dbReference type="PANTHER" id="PTHR12936">
    <property type="entry name" value="ANAPHASE-PROMOTING COMPLEX 10"/>
    <property type="match status" value="1"/>
</dbReference>
<evidence type="ECO:0000256" key="5">
    <source>
        <dbReference type="ARBA" id="ARBA00023306"/>
    </source>
</evidence>
<feature type="compositionally biased region" description="Low complexity" evidence="6">
    <location>
        <begin position="82"/>
        <end position="95"/>
    </location>
</feature>
<sequence length="347" mass="39380">MDGPGLHPDMLLRTLDARARAAQQQDDHDRDHSAADTDHYFDASPTHQLLFSGFMRDDPSSSQYRNENDDSFMDTDLMLMQSPSTAPTSAPVAATIDPDGLPEHSGISPPFLPEDDPELPSFQQEGISEAESDEVEDEDNDEDDRQVDDSERERNALHMYEWTHPDNDQKKKGGREITELEAMWSVSTFRPDWGVEKMRDNNPLTYWQSDCANPKAPHTIDLFFAQATVIQQVSLFIDFFQDESYCPKQIVIRGGTTYRDLCEIVDLECEEMVGWKNIDFTEILDEPVRVFQLQIAILSTHLNGRDTHVRQLKVYSTPTPRFLVPDQSNPTSAAGHAPHTLTIKGLR</sequence>
<feature type="compositionally biased region" description="Basic and acidic residues" evidence="6">
    <location>
        <begin position="147"/>
        <end position="173"/>
    </location>
</feature>
<dbReference type="Gene3D" id="2.60.120.260">
    <property type="entry name" value="Galactose-binding domain-like"/>
    <property type="match status" value="1"/>
</dbReference>
<dbReference type="GO" id="GO:0005680">
    <property type="term" value="C:anaphase-promoting complex"/>
    <property type="evidence" value="ECO:0007669"/>
    <property type="project" value="InterPro"/>
</dbReference>
<dbReference type="SUPFAM" id="SSF49785">
    <property type="entry name" value="Galactose-binding domain-like"/>
    <property type="match status" value="1"/>
</dbReference>
<protein>
    <submittedName>
        <fullName evidence="8">Galactose-binding like protein</fullName>
    </submittedName>
</protein>
<dbReference type="PANTHER" id="PTHR12936:SF0">
    <property type="entry name" value="ANAPHASE-PROMOTING COMPLEX SUBUNIT 10"/>
    <property type="match status" value="1"/>
</dbReference>
<dbReference type="Pfam" id="PF03256">
    <property type="entry name" value="ANAPC10"/>
    <property type="match status" value="1"/>
</dbReference>
<feature type="compositionally biased region" description="Acidic residues" evidence="6">
    <location>
        <begin position="128"/>
        <end position="146"/>
    </location>
</feature>
<feature type="region of interest" description="Disordered" evidence="6">
    <location>
        <begin position="1"/>
        <end position="42"/>
    </location>
</feature>
<evidence type="ECO:0000313" key="9">
    <source>
        <dbReference type="Proteomes" id="UP000242146"/>
    </source>
</evidence>
<feature type="compositionally biased region" description="Basic and acidic residues" evidence="6">
    <location>
        <begin position="15"/>
        <end position="41"/>
    </location>
</feature>
<dbReference type="InterPro" id="IPR008979">
    <property type="entry name" value="Galactose-bd-like_sf"/>
</dbReference>
<feature type="region of interest" description="Disordered" evidence="6">
    <location>
        <begin position="81"/>
        <end position="173"/>
    </location>
</feature>
<dbReference type="GO" id="GO:0031145">
    <property type="term" value="P:anaphase-promoting complex-dependent catabolic process"/>
    <property type="evidence" value="ECO:0007669"/>
    <property type="project" value="InterPro"/>
</dbReference>
<evidence type="ECO:0000256" key="2">
    <source>
        <dbReference type="ARBA" id="ARBA00022618"/>
    </source>
</evidence>
<dbReference type="GO" id="GO:0070979">
    <property type="term" value="P:protein K11-linked ubiquitination"/>
    <property type="evidence" value="ECO:0007669"/>
    <property type="project" value="TreeGrafter"/>
</dbReference>
<comment type="caution">
    <text evidence="8">The sequence shown here is derived from an EMBL/GenBank/DDBJ whole genome shotgun (WGS) entry which is preliminary data.</text>
</comment>
<dbReference type="CDD" id="cd08366">
    <property type="entry name" value="APC10"/>
    <property type="match status" value="1"/>
</dbReference>
<dbReference type="InterPro" id="IPR004939">
    <property type="entry name" value="APC_su10/DOC_dom"/>
</dbReference>
<dbReference type="STRING" id="101127.A0A1X2GXG1"/>
<keyword evidence="5" id="KW-0131">Cell cycle</keyword>
<dbReference type="Proteomes" id="UP000242146">
    <property type="component" value="Unassembled WGS sequence"/>
</dbReference>
<keyword evidence="4" id="KW-0833">Ubl conjugation pathway</keyword>
<evidence type="ECO:0000259" key="7">
    <source>
        <dbReference type="PROSITE" id="PS51284"/>
    </source>
</evidence>
<dbReference type="EMBL" id="MCGT01000001">
    <property type="protein sequence ID" value="ORX62768.1"/>
    <property type="molecule type" value="Genomic_DNA"/>
</dbReference>
<evidence type="ECO:0000256" key="1">
    <source>
        <dbReference type="ARBA" id="ARBA00006762"/>
    </source>
</evidence>
<keyword evidence="9" id="KW-1185">Reference proteome</keyword>
<accession>A0A1X2GXG1</accession>
<evidence type="ECO:0000256" key="3">
    <source>
        <dbReference type="ARBA" id="ARBA00022776"/>
    </source>
</evidence>